<dbReference type="RefSeq" id="WP_188720950.1">
    <property type="nucleotide sequence ID" value="NZ_BMIF01000005.1"/>
</dbReference>
<dbReference type="Gene3D" id="6.10.30.10">
    <property type="match status" value="1"/>
</dbReference>
<accession>A0A916W4V4</accession>
<reference evidence="1" key="2">
    <citation type="submission" date="2020-09" db="EMBL/GenBank/DDBJ databases">
        <authorList>
            <person name="Sun Q."/>
            <person name="Zhou Y."/>
        </authorList>
    </citation>
    <scope>NUCLEOTIDE SEQUENCE</scope>
    <source>
        <strain evidence="1">CGMCC 1.15320</strain>
    </source>
</reference>
<protein>
    <recommendedName>
        <fullName evidence="3">DUF35 domain-containing protein</fullName>
    </recommendedName>
</protein>
<reference evidence="1" key="1">
    <citation type="journal article" date="2014" name="Int. J. Syst. Evol. Microbiol.">
        <title>Complete genome sequence of Corynebacterium casei LMG S-19264T (=DSM 44701T), isolated from a smear-ripened cheese.</title>
        <authorList>
            <consortium name="US DOE Joint Genome Institute (JGI-PGF)"/>
            <person name="Walter F."/>
            <person name="Albersmeier A."/>
            <person name="Kalinowski J."/>
            <person name="Ruckert C."/>
        </authorList>
    </citation>
    <scope>NUCLEOTIDE SEQUENCE</scope>
    <source>
        <strain evidence="1">CGMCC 1.15320</strain>
    </source>
</reference>
<dbReference type="AlphaFoldDB" id="A0A916W4V4"/>
<dbReference type="EMBL" id="BMIF01000005">
    <property type="protein sequence ID" value="GGA66442.1"/>
    <property type="molecule type" value="Genomic_DNA"/>
</dbReference>
<comment type="caution">
    <text evidence="1">The sequence shown here is derived from an EMBL/GenBank/DDBJ whole genome shotgun (WGS) entry which is preliminary data.</text>
</comment>
<sequence>MSGAREQVRKDPEGIEFVQASWDVPQKYHADPLLLKFFEALKEKQLLAARASGEKGRVIFPPTSFCEVTFSAVTELVPIGPKGRIVTFTILPGTTPKLIVFVQLEGADTASAGYLRGVPEGEMTSLSLVGAPCTVVFADEPKGDWSDFWFELID</sequence>
<gene>
    <name evidence="1" type="ORF">GCM10011385_20410</name>
</gene>
<name>A0A916W4V4_9HYPH</name>
<evidence type="ECO:0008006" key="3">
    <source>
        <dbReference type="Google" id="ProtNLM"/>
    </source>
</evidence>
<evidence type="ECO:0000313" key="1">
    <source>
        <dbReference type="EMBL" id="GGA66442.1"/>
    </source>
</evidence>
<dbReference type="SUPFAM" id="SSF50249">
    <property type="entry name" value="Nucleic acid-binding proteins"/>
    <property type="match status" value="1"/>
</dbReference>
<dbReference type="InterPro" id="IPR012340">
    <property type="entry name" value="NA-bd_OB-fold"/>
</dbReference>
<proteinExistence type="predicted"/>
<keyword evidence="2" id="KW-1185">Reference proteome</keyword>
<dbReference type="Proteomes" id="UP000636264">
    <property type="component" value="Unassembled WGS sequence"/>
</dbReference>
<organism evidence="1 2">
    <name type="scientific">Nitratireductor aestuarii</name>
    <dbReference type="NCBI Taxonomy" id="1735103"/>
    <lineage>
        <taxon>Bacteria</taxon>
        <taxon>Pseudomonadati</taxon>
        <taxon>Pseudomonadota</taxon>
        <taxon>Alphaproteobacteria</taxon>
        <taxon>Hyphomicrobiales</taxon>
        <taxon>Phyllobacteriaceae</taxon>
        <taxon>Nitratireductor</taxon>
    </lineage>
</organism>
<evidence type="ECO:0000313" key="2">
    <source>
        <dbReference type="Proteomes" id="UP000636264"/>
    </source>
</evidence>